<dbReference type="CDD" id="cd00761">
    <property type="entry name" value="Glyco_tranf_GTA_type"/>
    <property type="match status" value="1"/>
</dbReference>
<dbReference type="AlphaFoldDB" id="A0A3E4UM81"/>
<reference evidence="2 3" key="1">
    <citation type="submission" date="2018-08" db="EMBL/GenBank/DDBJ databases">
        <title>A genome reference for cultivated species of the human gut microbiota.</title>
        <authorList>
            <person name="Zou Y."/>
            <person name="Xue W."/>
            <person name="Luo G."/>
        </authorList>
    </citation>
    <scope>NUCLEOTIDE SEQUENCE [LARGE SCALE GENOMIC DNA]</scope>
    <source>
        <strain evidence="2 3">TF03-6</strain>
    </source>
</reference>
<sequence>MHPFFSVIIPCYNSSNLMQRCLASLEKQIFADFEVIFIDDCSTDNTYDFLRTFCEQTKLNTHLIRMEKNGGPGKAREAGVLAAKGAYVTFMDSDDWYEKCFLENIYQKLSTDDYDMIFFDFYRNYKSGKRKHIQCTRFLDEARSIKDYVAIAFDSLCALVVKSDIIKKIKLPSLYNSEDAAAVPLLISLSHKVTYIPTPFYNYLYREQSLSTSQNKRIYQGFVDAFTFIYENVSVEFEEEKTYRGIHLVLYGAVFKAIDAGVNEKVVKDIICSFERKIPQWYENKYIKLLPLRKRCFLYLLRKRRFYMLHLYVTMQRLLLNLK</sequence>
<evidence type="ECO:0000313" key="2">
    <source>
        <dbReference type="EMBL" id="RGM12377.1"/>
    </source>
</evidence>
<dbReference type="InterPro" id="IPR050834">
    <property type="entry name" value="Glycosyltransf_2"/>
</dbReference>
<dbReference type="RefSeq" id="WP_040315604.1">
    <property type="nucleotide sequence ID" value="NZ_FNOD01000005.1"/>
</dbReference>
<dbReference type="GO" id="GO:0016740">
    <property type="term" value="F:transferase activity"/>
    <property type="evidence" value="ECO:0007669"/>
    <property type="project" value="UniProtKB-KW"/>
</dbReference>
<dbReference type="InterPro" id="IPR029044">
    <property type="entry name" value="Nucleotide-diphossugar_trans"/>
</dbReference>
<dbReference type="GeneID" id="31796617"/>
<dbReference type="Pfam" id="PF00535">
    <property type="entry name" value="Glycos_transf_2"/>
    <property type="match status" value="1"/>
</dbReference>
<gene>
    <name evidence="2" type="ORF">DXC34_12150</name>
</gene>
<accession>A0A3E4UM81</accession>
<dbReference type="EMBL" id="QSSV01000015">
    <property type="protein sequence ID" value="RGM12377.1"/>
    <property type="molecule type" value="Genomic_DNA"/>
</dbReference>
<feature type="domain" description="Glycosyltransferase 2-like" evidence="1">
    <location>
        <begin position="6"/>
        <end position="166"/>
    </location>
</feature>
<proteinExistence type="predicted"/>
<evidence type="ECO:0000313" key="3">
    <source>
        <dbReference type="Proteomes" id="UP000261223"/>
    </source>
</evidence>
<keyword evidence="2" id="KW-0808">Transferase</keyword>
<dbReference type="PANTHER" id="PTHR43685:SF2">
    <property type="entry name" value="GLYCOSYLTRANSFERASE 2-LIKE DOMAIN-CONTAINING PROTEIN"/>
    <property type="match status" value="1"/>
</dbReference>
<name>A0A3E4UM81_BACSE</name>
<dbReference type="Proteomes" id="UP000261223">
    <property type="component" value="Unassembled WGS sequence"/>
</dbReference>
<dbReference type="SUPFAM" id="SSF53448">
    <property type="entry name" value="Nucleotide-diphospho-sugar transferases"/>
    <property type="match status" value="1"/>
</dbReference>
<dbReference type="Gene3D" id="3.90.550.10">
    <property type="entry name" value="Spore Coat Polysaccharide Biosynthesis Protein SpsA, Chain A"/>
    <property type="match status" value="1"/>
</dbReference>
<comment type="caution">
    <text evidence="2">The sequence shown here is derived from an EMBL/GenBank/DDBJ whole genome shotgun (WGS) entry which is preliminary data.</text>
</comment>
<dbReference type="InterPro" id="IPR001173">
    <property type="entry name" value="Glyco_trans_2-like"/>
</dbReference>
<evidence type="ECO:0000259" key="1">
    <source>
        <dbReference type="Pfam" id="PF00535"/>
    </source>
</evidence>
<organism evidence="2 3">
    <name type="scientific">Bacteroides stercoris</name>
    <dbReference type="NCBI Taxonomy" id="46506"/>
    <lineage>
        <taxon>Bacteria</taxon>
        <taxon>Pseudomonadati</taxon>
        <taxon>Bacteroidota</taxon>
        <taxon>Bacteroidia</taxon>
        <taxon>Bacteroidales</taxon>
        <taxon>Bacteroidaceae</taxon>
        <taxon>Bacteroides</taxon>
    </lineage>
</organism>
<dbReference type="PANTHER" id="PTHR43685">
    <property type="entry name" value="GLYCOSYLTRANSFERASE"/>
    <property type="match status" value="1"/>
</dbReference>
<protein>
    <submittedName>
        <fullName evidence="2">Glycosyltransferase family 2 protein</fullName>
    </submittedName>
</protein>